<dbReference type="AlphaFoldDB" id="A0A7J0GIK2"/>
<dbReference type="OrthoDB" id="1740423at2759"/>
<evidence type="ECO:0000256" key="2">
    <source>
        <dbReference type="SAM" id="MobiDB-lite"/>
    </source>
</evidence>
<organism evidence="3 4">
    <name type="scientific">Actinidia rufa</name>
    <dbReference type="NCBI Taxonomy" id="165716"/>
    <lineage>
        <taxon>Eukaryota</taxon>
        <taxon>Viridiplantae</taxon>
        <taxon>Streptophyta</taxon>
        <taxon>Embryophyta</taxon>
        <taxon>Tracheophyta</taxon>
        <taxon>Spermatophyta</taxon>
        <taxon>Magnoliopsida</taxon>
        <taxon>eudicotyledons</taxon>
        <taxon>Gunneridae</taxon>
        <taxon>Pentapetalae</taxon>
        <taxon>asterids</taxon>
        <taxon>Ericales</taxon>
        <taxon>Actinidiaceae</taxon>
        <taxon>Actinidia</taxon>
    </lineage>
</organism>
<proteinExistence type="predicted"/>
<dbReference type="InterPro" id="IPR040357">
    <property type="entry name" value="Vma22/CCDC115"/>
</dbReference>
<accession>A0A7J0GIK2</accession>
<keyword evidence="3" id="KW-0067">ATP-binding</keyword>
<keyword evidence="4" id="KW-1185">Reference proteome</keyword>
<dbReference type="GO" id="GO:0051082">
    <property type="term" value="F:unfolded protein binding"/>
    <property type="evidence" value="ECO:0007669"/>
    <property type="project" value="TreeGrafter"/>
</dbReference>
<sequence>MEEENGELNPESGRASTKQHQEEEEEEEEDRKVVKFLDSADSYLDLFESFIFNTSPVKQPNFTLCKWVSTDNRNSSTEEAKFDENELFEKNSTNAQLRYRGTSALDTLVEMANMRSSLLSAYDQVHKDMAKHQRKNSHHIGGIAVEFPYQPYGSQMAFKGSHIYAGPRSKRRPLPRLASVADWYRKSLSLLCSVLAWLKNYQSRNLRNDPAHLKSAPEVKTDPLGHGGGFIPETQPSSSISLSLSLEA</sequence>
<protein>
    <recommendedName>
        <fullName evidence="1">Vacuolar ATPase assembly protein VMA22</fullName>
    </recommendedName>
</protein>
<dbReference type="PANTHER" id="PTHR31996">
    <property type="entry name" value="COILED-COIL DOMAIN-CONTAINING PROTEIN 115"/>
    <property type="match status" value="1"/>
</dbReference>
<gene>
    <name evidence="3" type="ORF">Acr_21g0011430</name>
</gene>
<reference evidence="3 4" key="1">
    <citation type="submission" date="2019-07" db="EMBL/GenBank/DDBJ databases">
        <title>De Novo Assembly of kiwifruit Actinidia rufa.</title>
        <authorList>
            <person name="Sugita-Konishi S."/>
            <person name="Sato K."/>
            <person name="Mori E."/>
            <person name="Abe Y."/>
            <person name="Kisaki G."/>
            <person name="Hamano K."/>
            <person name="Suezawa K."/>
            <person name="Otani M."/>
            <person name="Fukuda T."/>
            <person name="Manabe T."/>
            <person name="Gomi K."/>
            <person name="Tabuchi M."/>
            <person name="Akimitsu K."/>
            <person name="Kataoka I."/>
        </authorList>
    </citation>
    <scope>NUCLEOTIDE SEQUENCE [LARGE SCALE GENOMIC DNA]</scope>
    <source>
        <strain evidence="4">cv. Fuchu</strain>
    </source>
</reference>
<keyword evidence="3" id="KW-0378">Hydrolase</keyword>
<dbReference type="EMBL" id="BJWL01000021">
    <property type="protein sequence ID" value="GFZ10544.1"/>
    <property type="molecule type" value="Genomic_DNA"/>
</dbReference>
<evidence type="ECO:0000256" key="1">
    <source>
        <dbReference type="ARBA" id="ARBA00093634"/>
    </source>
</evidence>
<keyword evidence="3" id="KW-0347">Helicase</keyword>
<feature type="compositionally biased region" description="Basic and acidic residues" evidence="2">
    <location>
        <begin position="208"/>
        <end position="223"/>
    </location>
</feature>
<name>A0A7J0GIK2_9ERIC</name>
<dbReference type="GO" id="GO:0070072">
    <property type="term" value="P:vacuolar proton-transporting V-type ATPase complex assembly"/>
    <property type="evidence" value="ECO:0007669"/>
    <property type="project" value="InterPro"/>
</dbReference>
<dbReference type="Proteomes" id="UP000585474">
    <property type="component" value="Unassembled WGS sequence"/>
</dbReference>
<feature type="region of interest" description="Disordered" evidence="2">
    <location>
        <begin position="1"/>
        <end position="32"/>
    </location>
</feature>
<keyword evidence="3" id="KW-0547">Nucleotide-binding</keyword>
<dbReference type="GO" id="GO:0004386">
    <property type="term" value="F:helicase activity"/>
    <property type="evidence" value="ECO:0007669"/>
    <property type="project" value="UniProtKB-KW"/>
</dbReference>
<feature type="compositionally biased region" description="Low complexity" evidence="2">
    <location>
        <begin position="237"/>
        <end position="248"/>
    </location>
</feature>
<feature type="region of interest" description="Disordered" evidence="2">
    <location>
        <begin position="208"/>
        <end position="248"/>
    </location>
</feature>
<keyword evidence="3" id="KW-0238">DNA-binding</keyword>
<dbReference type="GO" id="GO:0003677">
    <property type="term" value="F:DNA binding"/>
    <property type="evidence" value="ECO:0007669"/>
    <property type="project" value="UniProtKB-KW"/>
</dbReference>
<evidence type="ECO:0000313" key="3">
    <source>
        <dbReference type="EMBL" id="GFZ10544.1"/>
    </source>
</evidence>
<comment type="caution">
    <text evidence="3">The sequence shown here is derived from an EMBL/GenBank/DDBJ whole genome shotgun (WGS) entry which is preliminary data.</text>
</comment>
<evidence type="ECO:0000313" key="4">
    <source>
        <dbReference type="Proteomes" id="UP000585474"/>
    </source>
</evidence>
<dbReference type="PANTHER" id="PTHR31996:SF2">
    <property type="entry name" value="COILED-COIL DOMAIN-CONTAINING PROTEIN 115"/>
    <property type="match status" value="1"/>
</dbReference>